<reference evidence="1" key="1">
    <citation type="submission" date="2023-03" db="EMBL/GenBank/DDBJ databases">
        <title>Massive genome expansion in bonnet fungi (Mycena s.s.) driven by repeated elements and novel gene families across ecological guilds.</title>
        <authorList>
            <consortium name="Lawrence Berkeley National Laboratory"/>
            <person name="Harder C.B."/>
            <person name="Miyauchi S."/>
            <person name="Viragh M."/>
            <person name="Kuo A."/>
            <person name="Thoen E."/>
            <person name="Andreopoulos B."/>
            <person name="Lu D."/>
            <person name="Skrede I."/>
            <person name="Drula E."/>
            <person name="Henrissat B."/>
            <person name="Morin E."/>
            <person name="Kohler A."/>
            <person name="Barry K."/>
            <person name="LaButti K."/>
            <person name="Morin E."/>
            <person name="Salamov A."/>
            <person name="Lipzen A."/>
            <person name="Mereny Z."/>
            <person name="Hegedus B."/>
            <person name="Baldrian P."/>
            <person name="Stursova M."/>
            <person name="Weitz H."/>
            <person name="Taylor A."/>
            <person name="Grigoriev I.V."/>
            <person name="Nagy L.G."/>
            <person name="Martin F."/>
            <person name="Kauserud H."/>
        </authorList>
    </citation>
    <scope>NUCLEOTIDE SEQUENCE</scope>
    <source>
        <strain evidence="1">CBHHK002</strain>
    </source>
</reference>
<proteinExistence type="predicted"/>
<organism evidence="1 2">
    <name type="scientific">Mycena albidolilacea</name>
    <dbReference type="NCBI Taxonomy" id="1033008"/>
    <lineage>
        <taxon>Eukaryota</taxon>
        <taxon>Fungi</taxon>
        <taxon>Dikarya</taxon>
        <taxon>Basidiomycota</taxon>
        <taxon>Agaricomycotina</taxon>
        <taxon>Agaricomycetes</taxon>
        <taxon>Agaricomycetidae</taxon>
        <taxon>Agaricales</taxon>
        <taxon>Marasmiineae</taxon>
        <taxon>Mycenaceae</taxon>
        <taxon>Mycena</taxon>
    </lineage>
</organism>
<gene>
    <name evidence="1" type="ORF">DFH08DRAFT_797042</name>
</gene>
<dbReference type="AlphaFoldDB" id="A0AAD7F4K3"/>
<dbReference type="Proteomes" id="UP001218218">
    <property type="component" value="Unassembled WGS sequence"/>
</dbReference>
<name>A0AAD7F4K3_9AGAR</name>
<dbReference type="EMBL" id="JARIHO010000002">
    <property type="protein sequence ID" value="KAJ7366036.1"/>
    <property type="molecule type" value="Genomic_DNA"/>
</dbReference>
<sequence>MIPFTSDRQRNWLVLVPWQVPWPVSLQGRSSAMNLLPRAVPAVSDDLDIPPLMLRIFYRSRKVSKEINTMQLSAARIGNVCLPFYWKPDDPDYKNPQLEAIFSTAIAMLPTFWLLLTTIIHKKTIDIHREAGDWMCSLCLVPTPKPEAVLTEPLRNLLKHELLADLLQHEQHRRVMAVGSALFQLLAVQCILGEELSLDSSILNDLALGDVVPRSSDRPEALAAMFAVIPLSAAHSGKWAAHMQQFNSAHSFYDPDFCPPTFRRLTGPQVETEPVPQGAGNEIEQQPARWMKKSAPQAGWFDYKSGSSHEVQEKV</sequence>
<comment type="caution">
    <text evidence="1">The sequence shown here is derived from an EMBL/GenBank/DDBJ whole genome shotgun (WGS) entry which is preliminary data.</text>
</comment>
<evidence type="ECO:0000313" key="1">
    <source>
        <dbReference type="EMBL" id="KAJ7366036.1"/>
    </source>
</evidence>
<evidence type="ECO:0000313" key="2">
    <source>
        <dbReference type="Proteomes" id="UP001218218"/>
    </source>
</evidence>
<protein>
    <submittedName>
        <fullName evidence="1">Uncharacterized protein</fullName>
    </submittedName>
</protein>
<keyword evidence="2" id="KW-1185">Reference proteome</keyword>
<accession>A0AAD7F4K3</accession>